<evidence type="ECO:0000256" key="1">
    <source>
        <dbReference type="SAM" id="MobiDB-lite"/>
    </source>
</evidence>
<proteinExistence type="predicted"/>
<name>A0A4U0VHS0_9PEZI</name>
<evidence type="ECO:0000313" key="3">
    <source>
        <dbReference type="Proteomes" id="UP000310066"/>
    </source>
</evidence>
<gene>
    <name evidence="2" type="ORF">B0A54_00659</name>
</gene>
<feature type="region of interest" description="Disordered" evidence="1">
    <location>
        <begin position="61"/>
        <end position="90"/>
    </location>
</feature>
<protein>
    <submittedName>
        <fullName evidence="2">Uncharacterized protein</fullName>
    </submittedName>
</protein>
<comment type="caution">
    <text evidence="2">The sequence shown here is derived from an EMBL/GenBank/DDBJ whole genome shotgun (WGS) entry which is preliminary data.</text>
</comment>
<dbReference type="OrthoDB" id="3918922at2759"/>
<reference evidence="2 3" key="1">
    <citation type="submission" date="2017-03" db="EMBL/GenBank/DDBJ databases">
        <title>Genomes of endolithic fungi from Antarctica.</title>
        <authorList>
            <person name="Coleine C."/>
            <person name="Masonjones S."/>
            <person name="Stajich J.E."/>
        </authorList>
    </citation>
    <scope>NUCLEOTIDE SEQUENCE [LARGE SCALE GENOMIC DNA]</scope>
    <source>
        <strain evidence="2 3">CCFEE 5311</strain>
    </source>
</reference>
<accession>A0A4U0VHS0</accession>
<evidence type="ECO:0000313" key="2">
    <source>
        <dbReference type="EMBL" id="TKA48523.1"/>
    </source>
</evidence>
<dbReference type="AlphaFoldDB" id="A0A4U0VHS0"/>
<sequence length="139" mass="15280">MTQTTSPNTLAADLNRLTLTTHQAVARLSHTTTTADRARLTLHNLTTAVVQAGTAHRKLQMLNRPASPRRRRETNNVRNRPIGPLSQASIGAGSKQLRVLACLNRLKRARKGATVAMAEANRARLRAWEALQGEEEEGE</sequence>
<dbReference type="Proteomes" id="UP000310066">
    <property type="component" value="Unassembled WGS sequence"/>
</dbReference>
<organism evidence="2 3">
    <name type="scientific">Friedmanniomyces endolithicus</name>
    <dbReference type="NCBI Taxonomy" id="329885"/>
    <lineage>
        <taxon>Eukaryota</taxon>
        <taxon>Fungi</taxon>
        <taxon>Dikarya</taxon>
        <taxon>Ascomycota</taxon>
        <taxon>Pezizomycotina</taxon>
        <taxon>Dothideomycetes</taxon>
        <taxon>Dothideomycetidae</taxon>
        <taxon>Mycosphaerellales</taxon>
        <taxon>Teratosphaeriaceae</taxon>
        <taxon>Friedmanniomyces</taxon>
    </lineage>
</organism>
<dbReference type="EMBL" id="NAJP01000003">
    <property type="protein sequence ID" value="TKA48523.1"/>
    <property type="molecule type" value="Genomic_DNA"/>
</dbReference>